<evidence type="ECO:0000313" key="3">
    <source>
        <dbReference type="Proteomes" id="UP000053268"/>
    </source>
</evidence>
<evidence type="ECO:0000256" key="1">
    <source>
        <dbReference type="SAM" id="MobiDB-lite"/>
    </source>
</evidence>
<sequence length="103" mass="11275">MQLWKILDLGAKVVVGTKRACTNNTRKSQARLVCVQCDVAAPYDRLAVGCCRTVQPRRSRSGAAPDAMRAAGGGRTPFPAARPPEQSRPHSQRIRYVLCNVIK</sequence>
<protein>
    <submittedName>
        <fullName evidence="2">Uncharacterized protein</fullName>
    </submittedName>
</protein>
<gene>
    <name evidence="2" type="ORF">RR46_10351</name>
</gene>
<keyword evidence="3" id="KW-1185">Reference proteome</keyword>
<accession>A0A194Q133</accession>
<dbReference type="AlphaFoldDB" id="A0A194Q133"/>
<organism evidence="2 3">
    <name type="scientific">Papilio xuthus</name>
    <name type="common">Asian swallowtail butterfly</name>
    <dbReference type="NCBI Taxonomy" id="66420"/>
    <lineage>
        <taxon>Eukaryota</taxon>
        <taxon>Metazoa</taxon>
        <taxon>Ecdysozoa</taxon>
        <taxon>Arthropoda</taxon>
        <taxon>Hexapoda</taxon>
        <taxon>Insecta</taxon>
        <taxon>Pterygota</taxon>
        <taxon>Neoptera</taxon>
        <taxon>Endopterygota</taxon>
        <taxon>Lepidoptera</taxon>
        <taxon>Glossata</taxon>
        <taxon>Ditrysia</taxon>
        <taxon>Papilionoidea</taxon>
        <taxon>Papilionidae</taxon>
        <taxon>Papilioninae</taxon>
        <taxon>Papilio</taxon>
    </lineage>
</organism>
<evidence type="ECO:0000313" key="2">
    <source>
        <dbReference type="EMBL" id="KPI99033.1"/>
    </source>
</evidence>
<reference evidence="2 3" key="1">
    <citation type="journal article" date="2015" name="Nat. Commun.">
        <title>Outbred genome sequencing and CRISPR/Cas9 gene editing in butterflies.</title>
        <authorList>
            <person name="Li X."/>
            <person name="Fan D."/>
            <person name="Zhang W."/>
            <person name="Liu G."/>
            <person name="Zhang L."/>
            <person name="Zhao L."/>
            <person name="Fang X."/>
            <person name="Chen L."/>
            <person name="Dong Y."/>
            <person name="Chen Y."/>
            <person name="Ding Y."/>
            <person name="Zhao R."/>
            <person name="Feng M."/>
            <person name="Zhu Y."/>
            <person name="Feng Y."/>
            <person name="Jiang X."/>
            <person name="Zhu D."/>
            <person name="Xiang H."/>
            <person name="Feng X."/>
            <person name="Li S."/>
            <person name="Wang J."/>
            <person name="Zhang G."/>
            <person name="Kronforst M.R."/>
            <person name="Wang W."/>
        </authorList>
    </citation>
    <scope>NUCLEOTIDE SEQUENCE [LARGE SCALE GENOMIC DNA]</scope>
    <source>
        <strain evidence="2">Ya'a_city_454_Px</strain>
        <tissue evidence="2">Whole body</tissue>
    </source>
</reference>
<name>A0A194Q133_PAPXU</name>
<dbReference type="EMBL" id="KQ459582">
    <property type="protein sequence ID" value="KPI99033.1"/>
    <property type="molecule type" value="Genomic_DNA"/>
</dbReference>
<proteinExistence type="predicted"/>
<feature type="region of interest" description="Disordered" evidence="1">
    <location>
        <begin position="57"/>
        <end position="91"/>
    </location>
</feature>
<dbReference type="Proteomes" id="UP000053268">
    <property type="component" value="Unassembled WGS sequence"/>
</dbReference>